<name>A0AAD7I3Y0_9AGAR</name>
<accession>A0AAD7I3Y0</accession>
<dbReference type="AlphaFoldDB" id="A0AAD7I3Y0"/>
<reference evidence="1" key="1">
    <citation type="submission" date="2023-03" db="EMBL/GenBank/DDBJ databases">
        <title>Massive genome expansion in bonnet fungi (Mycena s.s.) driven by repeated elements and novel gene families across ecological guilds.</title>
        <authorList>
            <consortium name="Lawrence Berkeley National Laboratory"/>
            <person name="Harder C.B."/>
            <person name="Miyauchi S."/>
            <person name="Viragh M."/>
            <person name="Kuo A."/>
            <person name="Thoen E."/>
            <person name="Andreopoulos B."/>
            <person name="Lu D."/>
            <person name="Skrede I."/>
            <person name="Drula E."/>
            <person name="Henrissat B."/>
            <person name="Morin E."/>
            <person name="Kohler A."/>
            <person name="Barry K."/>
            <person name="LaButti K."/>
            <person name="Morin E."/>
            <person name="Salamov A."/>
            <person name="Lipzen A."/>
            <person name="Mereny Z."/>
            <person name="Hegedus B."/>
            <person name="Baldrian P."/>
            <person name="Stursova M."/>
            <person name="Weitz H."/>
            <person name="Taylor A."/>
            <person name="Grigoriev I.V."/>
            <person name="Nagy L.G."/>
            <person name="Martin F."/>
            <person name="Kauserud H."/>
        </authorList>
    </citation>
    <scope>NUCLEOTIDE SEQUENCE</scope>
    <source>
        <strain evidence="1">CBHHK182m</strain>
    </source>
</reference>
<proteinExistence type="predicted"/>
<evidence type="ECO:0000313" key="2">
    <source>
        <dbReference type="Proteomes" id="UP001215598"/>
    </source>
</evidence>
<dbReference type="Proteomes" id="UP001215598">
    <property type="component" value="Unassembled WGS sequence"/>
</dbReference>
<keyword evidence="2" id="KW-1185">Reference proteome</keyword>
<gene>
    <name evidence="1" type="ORF">B0H16DRAFT_1732313</name>
</gene>
<protein>
    <submittedName>
        <fullName evidence="1">Uncharacterized protein</fullName>
    </submittedName>
</protein>
<comment type="caution">
    <text evidence="1">The sequence shown here is derived from an EMBL/GenBank/DDBJ whole genome shotgun (WGS) entry which is preliminary data.</text>
</comment>
<evidence type="ECO:0000313" key="1">
    <source>
        <dbReference type="EMBL" id="KAJ7733505.1"/>
    </source>
</evidence>
<sequence length="139" mass="15559">MSSENTYPCSNNSRIISPGLDIAKKYYNKFDNTAAYIIAMFISPSIRLEWIKKNWSAEDQEAAKEVILRKKAQCPDPVVQADLRATVTHPGLALRIPTTISVPDSRSSTYNAFSGDTQVPQCATGARLFWWISDEPGRF</sequence>
<dbReference type="EMBL" id="JARKIB010000138">
    <property type="protein sequence ID" value="KAJ7733505.1"/>
    <property type="molecule type" value="Genomic_DNA"/>
</dbReference>
<organism evidence="1 2">
    <name type="scientific">Mycena metata</name>
    <dbReference type="NCBI Taxonomy" id="1033252"/>
    <lineage>
        <taxon>Eukaryota</taxon>
        <taxon>Fungi</taxon>
        <taxon>Dikarya</taxon>
        <taxon>Basidiomycota</taxon>
        <taxon>Agaricomycotina</taxon>
        <taxon>Agaricomycetes</taxon>
        <taxon>Agaricomycetidae</taxon>
        <taxon>Agaricales</taxon>
        <taxon>Marasmiineae</taxon>
        <taxon>Mycenaceae</taxon>
        <taxon>Mycena</taxon>
    </lineage>
</organism>